<dbReference type="InterPro" id="IPR050229">
    <property type="entry name" value="GlpE_sulfurtransferase"/>
</dbReference>
<evidence type="ECO:0000259" key="2">
    <source>
        <dbReference type="PROSITE" id="PS50206"/>
    </source>
</evidence>
<dbReference type="EMBL" id="CP000478">
    <property type="protein sequence ID" value="ABK18733.1"/>
    <property type="molecule type" value="Genomic_DNA"/>
</dbReference>
<evidence type="ECO:0000256" key="1">
    <source>
        <dbReference type="SAM" id="Phobius"/>
    </source>
</evidence>
<dbReference type="STRING" id="335543.Sfum_3059"/>
<gene>
    <name evidence="3" type="ordered locus">Sfum_3059</name>
</gene>
<dbReference type="InterPro" id="IPR001763">
    <property type="entry name" value="Rhodanese-like_dom"/>
</dbReference>
<dbReference type="PROSITE" id="PS50206">
    <property type="entry name" value="RHODANESE_3"/>
    <property type="match status" value="1"/>
</dbReference>
<dbReference type="SUPFAM" id="SSF52821">
    <property type="entry name" value="Rhodanese/Cell cycle control phosphatase"/>
    <property type="match status" value="1"/>
</dbReference>
<protein>
    <submittedName>
        <fullName evidence="3">Rhodanese domain protein</fullName>
    </submittedName>
</protein>
<dbReference type="FunCoup" id="A0LMT1">
    <property type="interactions" value="131"/>
</dbReference>
<keyword evidence="1" id="KW-1133">Transmembrane helix</keyword>
<dbReference type="InterPro" id="IPR036873">
    <property type="entry name" value="Rhodanese-like_dom_sf"/>
</dbReference>
<dbReference type="SMART" id="SM00450">
    <property type="entry name" value="RHOD"/>
    <property type="match status" value="1"/>
</dbReference>
<dbReference type="AlphaFoldDB" id="A0LMT1"/>
<organism evidence="3 4">
    <name type="scientific">Syntrophobacter fumaroxidans (strain DSM 10017 / MPOB)</name>
    <dbReference type="NCBI Taxonomy" id="335543"/>
    <lineage>
        <taxon>Bacteria</taxon>
        <taxon>Pseudomonadati</taxon>
        <taxon>Thermodesulfobacteriota</taxon>
        <taxon>Syntrophobacteria</taxon>
        <taxon>Syntrophobacterales</taxon>
        <taxon>Syntrophobacteraceae</taxon>
        <taxon>Syntrophobacter</taxon>
    </lineage>
</organism>
<dbReference type="PANTHER" id="PTHR43031:SF1">
    <property type="entry name" value="PYRIDINE NUCLEOTIDE-DISULPHIDE OXIDOREDUCTASE"/>
    <property type="match status" value="1"/>
</dbReference>
<dbReference type="Gene3D" id="3.40.250.10">
    <property type="entry name" value="Rhodanese-like domain"/>
    <property type="match status" value="1"/>
</dbReference>
<dbReference type="InParanoid" id="A0LMT1"/>
<feature type="transmembrane region" description="Helical" evidence="1">
    <location>
        <begin position="20"/>
        <end position="41"/>
    </location>
</feature>
<dbReference type="RefSeq" id="WP_011699858.1">
    <property type="nucleotide sequence ID" value="NC_008554.1"/>
</dbReference>
<feature type="domain" description="Rhodanese" evidence="2">
    <location>
        <begin position="82"/>
        <end position="176"/>
    </location>
</feature>
<dbReference type="Pfam" id="PF00581">
    <property type="entry name" value="Rhodanese"/>
    <property type="match status" value="1"/>
</dbReference>
<reference evidence="3 4" key="1">
    <citation type="submission" date="2006-10" db="EMBL/GenBank/DDBJ databases">
        <title>Complete sequence of Syntrophobacter fumaroxidans MPOB.</title>
        <authorList>
            <consortium name="US DOE Joint Genome Institute"/>
            <person name="Copeland A."/>
            <person name="Lucas S."/>
            <person name="Lapidus A."/>
            <person name="Barry K."/>
            <person name="Detter J.C."/>
            <person name="Glavina del Rio T."/>
            <person name="Hammon N."/>
            <person name="Israni S."/>
            <person name="Pitluck S."/>
            <person name="Goltsman E.G."/>
            <person name="Martinez M."/>
            <person name="Schmutz J."/>
            <person name="Larimer F."/>
            <person name="Land M."/>
            <person name="Hauser L."/>
            <person name="Kyrpides N."/>
            <person name="Kim E."/>
            <person name="Boone D.R."/>
            <person name="Brockman F."/>
            <person name="Culley D."/>
            <person name="Ferry J."/>
            <person name="Gunsalus R."/>
            <person name="McInerney M.J."/>
            <person name="Morrison M."/>
            <person name="Plugge C."/>
            <person name="Rohlin L."/>
            <person name="Scholten J."/>
            <person name="Sieber J."/>
            <person name="Stams A.J.M."/>
            <person name="Worm P."/>
            <person name="Henstra A.M."/>
            <person name="Richardson P."/>
        </authorList>
    </citation>
    <scope>NUCLEOTIDE SEQUENCE [LARGE SCALE GENOMIC DNA]</scope>
    <source>
        <strain evidence="4">DSM 10017 / MPOB</strain>
    </source>
</reference>
<dbReference type="KEGG" id="sfu:Sfum_3059"/>
<evidence type="ECO:0000313" key="4">
    <source>
        <dbReference type="Proteomes" id="UP000001784"/>
    </source>
</evidence>
<sequence>MIEAFAAAQGYDGAAPGRKLLTGVWQGALVVVFGVLLGLTVNHFRLAGLPLVAEWSMEKQVASIPTQENPVVDLEEATALYMTRGAVFIDAREAKFYRMGHVEGARNLPWEDFENRFPQIMADIPPDTLLITYCDGEACTLSKDLAVALVGKGYPHVRVLLNGWSVWQAANLPVERE</sequence>
<proteinExistence type="predicted"/>
<dbReference type="HOGENOM" id="CLU_089574_8_0_7"/>
<name>A0LMT1_SYNFM</name>
<keyword evidence="1" id="KW-0812">Transmembrane</keyword>
<keyword evidence="4" id="KW-1185">Reference proteome</keyword>
<dbReference type="CDD" id="cd00158">
    <property type="entry name" value="RHOD"/>
    <property type="match status" value="1"/>
</dbReference>
<evidence type="ECO:0000313" key="3">
    <source>
        <dbReference type="EMBL" id="ABK18733.1"/>
    </source>
</evidence>
<dbReference type="Proteomes" id="UP000001784">
    <property type="component" value="Chromosome"/>
</dbReference>
<dbReference type="PANTHER" id="PTHR43031">
    <property type="entry name" value="FAD-DEPENDENT OXIDOREDUCTASE"/>
    <property type="match status" value="1"/>
</dbReference>
<keyword evidence="1" id="KW-0472">Membrane</keyword>
<dbReference type="eggNOG" id="COG0607">
    <property type="taxonomic scope" value="Bacteria"/>
</dbReference>
<dbReference type="OrthoDB" id="9789348at2"/>
<accession>A0LMT1</accession>